<dbReference type="PATRIC" id="fig|907348.3.peg.1020"/>
<dbReference type="STRING" id="907348.TresaDRAFT_1560"/>
<gene>
    <name evidence="3" type="ORF">TresaDRAFT_1560</name>
</gene>
<dbReference type="RefSeq" id="WP_002703430.1">
    <property type="nucleotide sequence ID" value="NZ_AGRW01000041.1"/>
</dbReference>
<dbReference type="Proteomes" id="UP000003571">
    <property type="component" value="Unassembled WGS sequence"/>
</dbReference>
<dbReference type="OrthoDB" id="9794155at2"/>
<evidence type="ECO:0000256" key="2">
    <source>
        <dbReference type="PROSITE-ProRule" id="PRU01282"/>
    </source>
</evidence>
<reference evidence="3 4" key="1">
    <citation type="submission" date="2011-09" db="EMBL/GenBank/DDBJ databases">
        <title>The draft genome of Treponema saccharophilum DSM 2985.</title>
        <authorList>
            <consortium name="US DOE Joint Genome Institute (JGI-PGF)"/>
            <person name="Lucas S."/>
            <person name="Copeland A."/>
            <person name="Lapidus A."/>
            <person name="Glavina del Rio T."/>
            <person name="Dalin E."/>
            <person name="Tice H."/>
            <person name="Bruce D."/>
            <person name="Goodwin L."/>
            <person name="Pitluck S."/>
            <person name="Peters L."/>
            <person name="Kyrpides N."/>
            <person name="Mavromatis K."/>
            <person name="Ivanova N."/>
            <person name="Markowitz V."/>
            <person name="Cheng J.-F."/>
            <person name="Hugenholtz P."/>
            <person name="Woyke T."/>
            <person name="Wu D."/>
            <person name="Gronow S."/>
            <person name="Wellnitz S."/>
            <person name="Brambilla E."/>
            <person name="Klenk H.-P."/>
            <person name="Eisen J.A."/>
        </authorList>
    </citation>
    <scope>NUCLEOTIDE SEQUENCE [LARGE SCALE GENOMIC DNA]</scope>
    <source>
        <strain evidence="3 4">DSM 2985</strain>
    </source>
</reference>
<accession>H7EJD5</accession>
<protein>
    <submittedName>
        <fullName evidence="3">Arsenate reductase</fullName>
    </submittedName>
</protein>
<dbReference type="eggNOG" id="COG1393">
    <property type="taxonomic scope" value="Bacteria"/>
</dbReference>
<sequence length="118" mass="13526">MTKIYCYERCTTCKKALAWCDSNGVKYEKIDIKGDHPDEATLRELHKKSGLPLKKFFNTSGMLYREQNLSQKLPDMSEDEQFKILASDGMLVKRPLLVTESSVCTGFKEAEWKKILGV</sequence>
<dbReference type="AlphaFoldDB" id="H7EJD5"/>
<dbReference type="InterPro" id="IPR006504">
    <property type="entry name" value="Tscrpt_reg_Spx/MgsR"/>
</dbReference>
<evidence type="ECO:0000313" key="3">
    <source>
        <dbReference type="EMBL" id="EIC02296.1"/>
    </source>
</evidence>
<dbReference type="NCBIfam" id="TIGR01617">
    <property type="entry name" value="arsC_related"/>
    <property type="match status" value="1"/>
</dbReference>
<evidence type="ECO:0000313" key="4">
    <source>
        <dbReference type="Proteomes" id="UP000003571"/>
    </source>
</evidence>
<dbReference type="InterPro" id="IPR006660">
    <property type="entry name" value="Arsenate_reductase-like"/>
</dbReference>
<dbReference type="EMBL" id="AGRW01000041">
    <property type="protein sequence ID" value="EIC02296.1"/>
    <property type="molecule type" value="Genomic_DNA"/>
</dbReference>
<evidence type="ECO:0000256" key="1">
    <source>
        <dbReference type="ARBA" id="ARBA00007198"/>
    </source>
</evidence>
<dbReference type="PROSITE" id="PS51353">
    <property type="entry name" value="ARSC"/>
    <property type="match status" value="1"/>
</dbReference>
<dbReference type="InterPro" id="IPR036249">
    <property type="entry name" value="Thioredoxin-like_sf"/>
</dbReference>
<proteinExistence type="inferred from homology"/>
<organism evidence="3 4">
    <name type="scientific">Treponema saccharophilum DSM 2985</name>
    <dbReference type="NCBI Taxonomy" id="907348"/>
    <lineage>
        <taxon>Bacteria</taxon>
        <taxon>Pseudomonadati</taxon>
        <taxon>Spirochaetota</taxon>
        <taxon>Spirochaetia</taxon>
        <taxon>Spirochaetales</taxon>
        <taxon>Treponemataceae</taxon>
        <taxon>Treponema</taxon>
    </lineage>
</organism>
<comment type="caution">
    <text evidence="3">The sequence shown here is derived from an EMBL/GenBank/DDBJ whole genome shotgun (WGS) entry which is preliminary data.</text>
</comment>
<keyword evidence="4" id="KW-1185">Reference proteome</keyword>
<comment type="similarity">
    <text evidence="1 2">Belongs to the ArsC family.</text>
</comment>
<dbReference type="PANTHER" id="PTHR30041">
    <property type="entry name" value="ARSENATE REDUCTASE"/>
    <property type="match status" value="1"/>
</dbReference>
<dbReference type="Pfam" id="PF03960">
    <property type="entry name" value="ArsC"/>
    <property type="match status" value="1"/>
</dbReference>
<name>H7EJD5_9SPIR</name>
<dbReference type="PANTHER" id="PTHR30041:SF8">
    <property type="entry name" value="PROTEIN YFFB"/>
    <property type="match status" value="1"/>
</dbReference>
<dbReference type="Gene3D" id="3.40.30.10">
    <property type="entry name" value="Glutaredoxin"/>
    <property type="match status" value="1"/>
</dbReference>
<dbReference type="SUPFAM" id="SSF52833">
    <property type="entry name" value="Thioredoxin-like"/>
    <property type="match status" value="1"/>
</dbReference>
<dbReference type="CDD" id="cd03036">
    <property type="entry name" value="ArsC_like"/>
    <property type="match status" value="1"/>
</dbReference>